<dbReference type="Gene3D" id="3.40.1440.10">
    <property type="entry name" value="GIY-YIG endonuclease"/>
    <property type="match status" value="1"/>
</dbReference>
<dbReference type="InterPro" id="IPR035901">
    <property type="entry name" value="GIY-YIG_endonuc_sf"/>
</dbReference>
<dbReference type="RefSeq" id="XP_016611834.1">
    <property type="nucleotide sequence ID" value="XM_016749578.1"/>
</dbReference>
<dbReference type="EMBL" id="KQ257451">
    <property type="protein sequence ID" value="KND03795.1"/>
    <property type="molecule type" value="Genomic_DNA"/>
</dbReference>
<gene>
    <name evidence="11" type="ORF">SPPG_01252</name>
</gene>
<protein>
    <recommendedName>
        <fullName evidence="10">GIY-YIG domain-containing protein</fullName>
    </recommendedName>
</protein>
<keyword evidence="6 8" id="KW-0234">DNA repair</keyword>
<dbReference type="InterPro" id="IPR027520">
    <property type="entry name" value="Slx1"/>
</dbReference>
<evidence type="ECO:0000256" key="5">
    <source>
        <dbReference type="ARBA" id="ARBA00023172"/>
    </source>
</evidence>
<dbReference type="PANTHER" id="PTHR20208">
    <property type="entry name" value="STRUCTURE-SPECIFIC ENDONUCLEASE SUBUNIT SLX1"/>
    <property type="match status" value="1"/>
</dbReference>
<dbReference type="Proteomes" id="UP000053201">
    <property type="component" value="Unassembled WGS sequence"/>
</dbReference>
<dbReference type="AlphaFoldDB" id="A0A0L0HSB3"/>
<dbReference type="InterPro" id="IPR013083">
    <property type="entry name" value="Znf_RING/FYVE/PHD"/>
</dbReference>
<keyword evidence="1 8" id="KW-0540">Nuclease</keyword>
<dbReference type="OMA" id="CITHLIC"/>
<comment type="similarity">
    <text evidence="8">Belongs to the SLX1 family.</text>
</comment>
<keyword evidence="5 8" id="KW-0233">DNA recombination</keyword>
<name>A0A0L0HSB3_SPIPD</name>
<dbReference type="GO" id="GO:0017108">
    <property type="term" value="F:5'-flap endonuclease activity"/>
    <property type="evidence" value="ECO:0007669"/>
    <property type="project" value="InterPro"/>
</dbReference>
<dbReference type="InParanoid" id="A0A0L0HSB3"/>
<dbReference type="HAMAP" id="MF_03100">
    <property type="entry name" value="Endonuc_su_Slx1"/>
    <property type="match status" value="1"/>
</dbReference>
<dbReference type="SUPFAM" id="SSF82771">
    <property type="entry name" value="GIY-YIG endonuclease"/>
    <property type="match status" value="1"/>
</dbReference>
<dbReference type="GO" id="GO:0008821">
    <property type="term" value="F:crossover junction DNA endonuclease activity"/>
    <property type="evidence" value="ECO:0007669"/>
    <property type="project" value="TreeGrafter"/>
</dbReference>
<dbReference type="Pfam" id="PF21202">
    <property type="entry name" value="SLX1_C"/>
    <property type="match status" value="1"/>
</dbReference>
<evidence type="ECO:0000256" key="8">
    <source>
        <dbReference type="HAMAP-Rule" id="MF_03100"/>
    </source>
</evidence>
<keyword evidence="7 8" id="KW-0539">Nucleus</keyword>
<keyword evidence="12" id="KW-1185">Reference proteome</keyword>
<comment type="cofactor">
    <cofactor evidence="8">
        <name>a divalent metal cation</name>
        <dbReference type="ChEBI" id="CHEBI:60240"/>
    </cofactor>
</comment>
<dbReference type="Pfam" id="PF01541">
    <property type="entry name" value="GIY-YIG"/>
    <property type="match status" value="1"/>
</dbReference>
<keyword evidence="2 8" id="KW-0255">Endonuclease</keyword>
<dbReference type="PROSITE" id="PS50164">
    <property type="entry name" value="GIY_YIG"/>
    <property type="match status" value="1"/>
</dbReference>
<evidence type="ECO:0000313" key="12">
    <source>
        <dbReference type="Proteomes" id="UP000053201"/>
    </source>
</evidence>
<feature type="domain" description="GIY-YIG" evidence="10">
    <location>
        <begin position="28"/>
        <end position="110"/>
    </location>
</feature>
<dbReference type="InterPro" id="IPR000305">
    <property type="entry name" value="GIY-YIG_endonuc"/>
</dbReference>
<dbReference type="VEuPathDB" id="FungiDB:SPPG_01252"/>
<evidence type="ECO:0000313" key="11">
    <source>
        <dbReference type="EMBL" id="KND03795.1"/>
    </source>
</evidence>
<reference evidence="11 12" key="1">
    <citation type="submission" date="2009-08" db="EMBL/GenBank/DDBJ databases">
        <title>The Genome Sequence of Spizellomyces punctatus strain DAOM BR117.</title>
        <authorList>
            <consortium name="The Broad Institute Genome Sequencing Platform"/>
            <person name="Russ C."/>
            <person name="Cuomo C."/>
            <person name="Shea T."/>
            <person name="Young S.K."/>
            <person name="Zeng Q."/>
            <person name="Koehrsen M."/>
            <person name="Haas B."/>
            <person name="Borodovsky M."/>
            <person name="Guigo R."/>
            <person name="Alvarado L."/>
            <person name="Berlin A."/>
            <person name="Bochicchio J."/>
            <person name="Borenstein D."/>
            <person name="Chapman S."/>
            <person name="Chen Z."/>
            <person name="Engels R."/>
            <person name="Freedman E."/>
            <person name="Gellesch M."/>
            <person name="Goldberg J."/>
            <person name="Griggs A."/>
            <person name="Gujja S."/>
            <person name="Heiman D."/>
            <person name="Hepburn T."/>
            <person name="Howarth C."/>
            <person name="Jen D."/>
            <person name="Larson L."/>
            <person name="Lewis B."/>
            <person name="Mehta T."/>
            <person name="Park D."/>
            <person name="Pearson M."/>
            <person name="Roberts A."/>
            <person name="Saif S."/>
            <person name="Shenoy N."/>
            <person name="Sisk P."/>
            <person name="Stolte C."/>
            <person name="Sykes S."/>
            <person name="Thomson T."/>
            <person name="Walk T."/>
            <person name="White J."/>
            <person name="Yandava C."/>
            <person name="Burger G."/>
            <person name="Gray M.W."/>
            <person name="Holland P.W.H."/>
            <person name="King N."/>
            <person name="Lang F.B.F."/>
            <person name="Roger A.J."/>
            <person name="Ruiz-Trillo I."/>
            <person name="Lander E."/>
            <person name="Nusbaum C."/>
        </authorList>
    </citation>
    <scope>NUCLEOTIDE SEQUENCE [LARGE SCALE GENOMIC DNA]</scope>
    <source>
        <strain evidence="11 12">DAOM BR117</strain>
    </source>
</reference>
<feature type="compositionally biased region" description="Polar residues" evidence="9">
    <location>
        <begin position="384"/>
        <end position="396"/>
    </location>
</feature>
<evidence type="ECO:0000256" key="4">
    <source>
        <dbReference type="ARBA" id="ARBA00022801"/>
    </source>
</evidence>
<evidence type="ECO:0000259" key="10">
    <source>
        <dbReference type="PROSITE" id="PS50164"/>
    </source>
</evidence>
<accession>A0A0L0HSB3</accession>
<dbReference type="PANTHER" id="PTHR20208:SF10">
    <property type="entry name" value="STRUCTURE-SPECIFIC ENDONUCLEASE SUBUNIT SLX1"/>
    <property type="match status" value="1"/>
</dbReference>
<sequence length="593" mass="65330">MTDDTTASISSQAAETVPQPVLSQLSPTFYGCYLLSSLKEGCTNHAYVGSTPDPVRRLRQHNGEIKGGAKKTEKKRPWDMVVVVYGFPNKYAALQFEWAWQKPHLSRHFSAAYPGAYKGTRKEMMLPIKLRVLSDMLHLEQWSRWPLNIHFTSTVAASMFGQLPSAPPRHIGIAHGTLVEVGRDIRKEEGALVASKLDMPSIEHDCVVCLESIEIEQPSDWLCCSRDQCPMIAHLVCLSSWFLSEEAAERLGSDHSSELLPVMGTCPLCRVPLRWGDLIMAMNGRMNVMRTGGQARRNDITIAATSHGMVEMQADESQNDENSVNKATRADLKGKDSTETATIKPRLRKMLTRDLVKAATVEVLSQGHSVNQKDTRIAKDTSLKTDSGLTAEQLQRSMDPPCRSNAGHGDAIGKRKTLRAHMRSHEDGEHIPPSIGATLSVMPLQDSNQNSLITSHCSSTKSVGGTLKASWVSLLPTAQSEKSNGVKLPSTVKENAPPQSLRNRNCHQPIPVNNYPMVSTSKSKNKQKNKYMVYSLDHTLDGDRALSPRPVVSEISKQNKTDAEFGDALVMGCENDDEDVAFLTKRIGGLGLK</sequence>
<evidence type="ECO:0000256" key="7">
    <source>
        <dbReference type="ARBA" id="ARBA00023242"/>
    </source>
</evidence>
<comment type="caution">
    <text evidence="8">Lacks conserved residue(s) required for the propagation of feature annotation.</text>
</comment>
<feature type="region of interest" description="Disordered" evidence="9">
    <location>
        <begin position="315"/>
        <end position="340"/>
    </location>
</feature>
<dbReference type="GO" id="GO:0000724">
    <property type="term" value="P:double-strand break repair via homologous recombination"/>
    <property type="evidence" value="ECO:0007669"/>
    <property type="project" value="TreeGrafter"/>
</dbReference>
<evidence type="ECO:0000256" key="6">
    <source>
        <dbReference type="ARBA" id="ARBA00023204"/>
    </source>
</evidence>
<evidence type="ECO:0000256" key="9">
    <source>
        <dbReference type="SAM" id="MobiDB-lite"/>
    </source>
</evidence>
<keyword evidence="3 8" id="KW-0227">DNA damage</keyword>
<comment type="subcellular location">
    <subcellularLocation>
        <location evidence="8">Nucleus</location>
    </subcellularLocation>
</comment>
<dbReference type="OrthoDB" id="24645at2759"/>
<feature type="region of interest" description="Disordered" evidence="9">
    <location>
        <begin position="383"/>
        <end position="411"/>
    </location>
</feature>
<dbReference type="GeneID" id="27684929"/>
<keyword evidence="4 8" id="KW-0378">Hydrolase</keyword>
<dbReference type="Gene3D" id="3.30.40.10">
    <property type="entry name" value="Zinc/RING finger domain, C3HC4 (zinc finger)"/>
    <property type="match status" value="1"/>
</dbReference>
<comment type="function">
    <text evidence="8">Catalytic subunit of the SLX1-SLX4 structure-specific endonuclease that resolves DNA secondary structures generated during DNA repair and recombination. Has endonuclease activity towards branched DNA substrates, introducing single-strand cuts in duplex DNA close to junctions with ss-DNA.</text>
</comment>
<feature type="region of interest" description="Disordered" evidence="9">
    <location>
        <begin position="480"/>
        <end position="527"/>
    </location>
</feature>
<organism evidence="11 12">
    <name type="scientific">Spizellomyces punctatus (strain DAOM BR117)</name>
    <dbReference type="NCBI Taxonomy" id="645134"/>
    <lineage>
        <taxon>Eukaryota</taxon>
        <taxon>Fungi</taxon>
        <taxon>Fungi incertae sedis</taxon>
        <taxon>Chytridiomycota</taxon>
        <taxon>Chytridiomycota incertae sedis</taxon>
        <taxon>Chytridiomycetes</taxon>
        <taxon>Spizellomycetales</taxon>
        <taxon>Spizellomycetaceae</taxon>
        <taxon>Spizellomyces</taxon>
    </lineage>
</organism>
<proteinExistence type="inferred from homology"/>
<evidence type="ECO:0000256" key="2">
    <source>
        <dbReference type="ARBA" id="ARBA00022759"/>
    </source>
</evidence>
<dbReference type="CDD" id="cd10455">
    <property type="entry name" value="GIY-YIG_SLX1"/>
    <property type="match status" value="1"/>
</dbReference>
<comment type="subunit">
    <text evidence="8">Forms a heterodimer with SLX4.</text>
</comment>
<evidence type="ECO:0000256" key="1">
    <source>
        <dbReference type="ARBA" id="ARBA00022722"/>
    </source>
</evidence>
<dbReference type="eggNOG" id="KOG3005">
    <property type="taxonomic scope" value="Eukaryota"/>
</dbReference>
<evidence type="ECO:0000256" key="3">
    <source>
        <dbReference type="ARBA" id="ARBA00022763"/>
    </source>
</evidence>
<dbReference type="InterPro" id="IPR050381">
    <property type="entry name" value="SLX1_endonuclease"/>
</dbReference>
<dbReference type="InterPro" id="IPR048749">
    <property type="entry name" value="SLX1_C"/>
</dbReference>
<dbReference type="STRING" id="645134.A0A0L0HSB3"/>
<feature type="compositionally biased region" description="Basic and acidic residues" evidence="9">
    <location>
        <begin position="328"/>
        <end position="338"/>
    </location>
</feature>
<dbReference type="GO" id="GO:0033557">
    <property type="term" value="C:Slx1-Slx4 complex"/>
    <property type="evidence" value="ECO:0007669"/>
    <property type="project" value="UniProtKB-UniRule"/>
</dbReference>